<feature type="region of interest" description="Disordered" evidence="1">
    <location>
        <begin position="1"/>
        <end position="61"/>
    </location>
</feature>
<reference evidence="2" key="1">
    <citation type="submission" date="2018-11" db="EMBL/GenBank/DDBJ databases">
        <authorList>
            <consortium name="Pathogen Informatics"/>
        </authorList>
    </citation>
    <scope>NUCLEOTIDE SEQUENCE</scope>
</reference>
<proteinExistence type="predicted"/>
<comment type="caution">
    <text evidence="2">The sequence shown here is derived from an EMBL/GenBank/DDBJ whole genome shotgun (WGS) entry which is preliminary data.</text>
</comment>
<sequence length="493" mass="55060">MELTDDRRLRGDTSFPDVGRLSANSEVGGKRSEEEKTVGHTEETRKRLEEEEEEEEEFESDAEAERLLRTLLARPDAAPREHPFQVRAVVGAPGVVEDKLTGAQFAVKFPWRPASGLVLSPRLQTTCPWSLVECKSGEFSVSFAVRLHARNNSSSKLGRQEVNLFSLLLLLPDQPGLGSRPLLLRVSVLPTVGQLRLAFLEPRALDSPKTGLNITTSDDADFALLAQVSRPDRLTGRTGDVFSVWTNLGFTVNFRKTDSKSAPILTYVNNKQLSVNVELDGMPVDSVSLDSTPAPESAQVKVPLAGLDSTLGQLKPSLLGQPLIFFGSVTDVTSQFLHRPFEANWESNSQVWDSSTAEVDVELREWQLTHPDTVRPRRPRRDGAQVTASVSVSKDDFYAERFRRNKWPYGFSPEKMHQMQQAASTIASVNYEQNGGYVRYDFRNRIKTLPNDPEEVTLDFSLPKGITSGLLWFADDVNSKSYLFIKVSVMIEF</sequence>
<name>A0A3S5B3Z0_9PLAT</name>
<protein>
    <submittedName>
        <fullName evidence="2">Uncharacterized protein</fullName>
    </submittedName>
</protein>
<accession>A0A3S5B3Z0</accession>
<dbReference type="OrthoDB" id="6268171at2759"/>
<feature type="compositionally biased region" description="Basic and acidic residues" evidence="1">
    <location>
        <begin position="28"/>
        <end position="49"/>
    </location>
</feature>
<feature type="compositionally biased region" description="Basic and acidic residues" evidence="1">
    <location>
        <begin position="1"/>
        <end position="11"/>
    </location>
</feature>
<gene>
    <name evidence="2" type="ORF">PXEA_LOCUS29154</name>
</gene>
<organism evidence="2 3">
    <name type="scientific">Protopolystoma xenopodis</name>
    <dbReference type="NCBI Taxonomy" id="117903"/>
    <lineage>
        <taxon>Eukaryota</taxon>
        <taxon>Metazoa</taxon>
        <taxon>Spiralia</taxon>
        <taxon>Lophotrochozoa</taxon>
        <taxon>Platyhelminthes</taxon>
        <taxon>Monogenea</taxon>
        <taxon>Polyopisthocotylea</taxon>
        <taxon>Polystomatidea</taxon>
        <taxon>Polystomatidae</taxon>
        <taxon>Protopolystoma</taxon>
    </lineage>
</organism>
<dbReference type="AlphaFoldDB" id="A0A3S5B3Z0"/>
<evidence type="ECO:0000313" key="3">
    <source>
        <dbReference type="Proteomes" id="UP000784294"/>
    </source>
</evidence>
<keyword evidence="3" id="KW-1185">Reference proteome</keyword>
<dbReference type="EMBL" id="CAAALY010250465">
    <property type="protein sequence ID" value="VEL35714.1"/>
    <property type="molecule type" value="Genomic_DNA"/>
</dbReference>
<evidence type="ECO:0000313" key="2">
    <source>
        <dbReference type="EMBL" id="VEL35714.1"/>
    </source>
</evidence>
<feature type="compositionally biased region" description="Acidic residues" evidence="1">
    <location>
        <begin position="50"/>
        <end position="61"/>
    </location>
</feature>
<evidence type="ECO:0000256" key="1">
    <source>
        <dbReference type="SAM" id="MobiDB-lite"/>
    </source>
</evidence>
<dbReference type="Proteomes" id="UP000784294">
    <property type="component" value="Unassembled WGS sequence"/>
</dbReference>